<dbReference type="Gene3D" id="2.60.40.10">
    <property type="entry name" value="Immunoglobulins"/>
    <property type="match status" value="1"/>
</dbReference>
<evidence type="ECO:0000313" key="3">
    <source>
        <dbReference type="Proteomes" id="UP000651085"/>
    </source>
</evidence>
<dbReference type="RefSeq" id="WP_262434253.1">
    <property type="nucleotide sequence ID" value="NZ_JACRTF010000001.1"/>
</dbReference>
<dbReference type="AlphaFoldDB" id="A0A926F2U2"/>
<evidence type="ECO:0000313" key="2">
    <source>
        <dbReference type="EMBL" id="MBC8593093.1"/>
    </source>
</evidence>
<gene>
    <name evidence="2" type="ORF">H8744_07445</name>
</gene>
<evidence type="ECO:0000256" key="1">
    <source>
        <dbReference type="SAM" id="SignalP"/>
    </source>
</evidence>
<name>A0A926F2U2_9BACT</name>
<dbReference type="InterPro" id="IPR021615">
    <property type="entry name" value="Omp28"/>
</dbReference>
<keyword evidence="3" id="KW-1185">Reference proteome</keyword>
<reference evidence="2" key="1">
    <citation type="submission" date="2020-08" db="EMBL/GenBank/DDBJ databases">
        <title>Genome public.</title>
        <authorList>
            <person name="Liu C."/>
            <person name="Sun Q."/>
        </authorList>
    </citation>
    <scope>NUCLEOTIDE SEQUENCE</scope>
    <source>
        <strain evidence="2">N12</strain>
    </source>
</reference>
<dbReference type="EMBL" id="JACRTF010000001">
    <property type="protein sequence ID" value="MBC8593093.1"/>
    <property type="molecule type" value="Genomic_DNA"/>
</dbReference>
<dbReference type="SUPFAM" id="SSF52833">
    <property type="entry name" value="Thioredoxin-like"/>
    <property type="match status" value="1"/>
</dbReference>
<protein>
    <submittedName>
        <fullName evidence="2">Omp28-related outer membrane protein</fullName>
    </submittedName>
</protein>
<dbReference type="InterPro" id="IPR036249">
    <property type="entry name" value="Thioredoxin-like_sf"/>
</dbReference>
<dbReference type="Proteomes" id="UP000651085">
    <property type="component" value="Unassembled WGS sequence"/>
</dbReference>
<feature type="signal peptide" evidence="1">
    <location>
        <begin position="1"/>
        <end position="22"/>
    </location>
</feature>
<accession>A0A926F2U2</accession>
<dbReference type="InterPro" id="IPR013783">
    <property type="entry name" value="Ig-like_fold"/>
</dbReference>
<feature type="chain" id="PRO_5039466919" evidence="1">
    <location>
        <begin position="23"/>
        <end position="643"/>
    </location>
</feature>
<keyword evidence="1" id="KW-0732">Signal</keyword>
<sequence length="643" mass="70824">MIKCKYLLLVVCLVWAGSILNAQWCVAPDSPIEQQSGISKTVKDQGNGRVLYSYCSSDAAVTAKSGIGSNTDDDVKVTTAIRLSEGMMGLLKGRNIYSLKVGIAADADDATVFIRKEDGTILWQITKALELGWNDVVLENPLVIPGDQPLYIGFSAVQHDRKYLIPVAKETGKVNGLFLSANGEPLTEYTSMGNLCLKVEVDGNESEFGYVASMLKAYSTKPYLLEGKEAATDMTIYFLNEGENSISKIKLGRKLNDKELSDTICTFKRRLRANSLGELTLKVAPTESGNYTFTLKEIEKTPVSVKPIMAGVTIYKAEDAIKRVVLIEEFTSQSCGNCPAGQKALHKVISGNEDRVALVLHHSGYEPDIFTKQESVNYCYFYNTTTYAPAMMIDRTHLSDYDTDGVGSLVFDPRNFSESTFTKELALPALVSVDINCSYDEASRKLTVIVSGNKTVDLVGDHVGVTVFLLESNYIGYQHGNGGGSEFEHNNFLRAVLSDQTGDVISFAANGTYSKRYEYKMPETYVSTTGKKTEAHPENMSIVAFVSNFDTVYPDNCFVLNANKTTSLNAGETGLKSEKAIEKSLPAFAKEGKVYVCGEYEDLKVYNLQGMEIRNEDLKPGVYIVKIIGSDKKEYVRKVYSLH</sequence>
<comment type="caution">
    <text evidence="2">The sequence shown here is derived from an EMBL/GenBank/DDBJ whole genome shotgun (WGS) entry which is preliminary data.</text>
</comment>
<dbReference type="Pfam" id="PF11551">
    <property type="entry name" value="Omp28"/>
    <property type="match status" value="1"/>
</dbReference>
<proteinExistence type="predicted"/>
<organism evidence="2 3">
    <name type="scientific">Jilunia laotingensis</name>
    <dbReference type="NCBI Taxonomy" id="2763675"/>
    <lineage>
        <taxon>Bacteria</taxon>
        <taxon>Pseudomonadati</taxon>
        <taxon>Bacteroidota</taxon>
        <taxon>Bacteroidia</taxon>
        <taxon>Bacteroidales</taxon>
        <taxon>Bacteroidaceae</taxon>
        <taxon>Jilunia</taxon>
    </lineage>
</organism>